<dbReference type="PANTHER" id="PTHR37285:SF5">
    <property type="entry name" value="SPORE WALL MATURATION PROTEIN DIT1"/>
    <property type="match status" value="1"/>
</dbReference>
<sequence length="211" mass="24141">LANRIMDVIQVYGQHISPKEGHAPITKWIGRPFFMEKVKRQLEKGQAIRMILPAFPCKSINRIDKVIGVLPDLALARLNNLCEDIRAIYPFGGEIHIATDGLKQQCANTWADVVGISEEDTWAYGEELVRIVHAKGYEKNVKLIRVMDILGYTTGKTLSRDLYLSLTQKCRTELLGTYGRTEEEVREMMRIDDDTLSTYCGFMRFLKSDLR</sequence>
<accession>A0A6A6DZ19</accession>
<dbReference type="InterPro" id="IPR007817">
    <property type="entry name" value="Isocyanide_synthase_DIT1"/>
</dbReference>
<dbReference type="AlphaFoldDB" id="A0A6A6DZ19"/>
<evidence type="ECO:0000313" key="1">
    <source>
        <dbReference type="EMBL" id="KAF2183622.1"/>
    </source>
</evidence>
<dbReference type="PANTHER" id="PTHR37285">
    <property type="entry name" value="SPORE WALL MATURATION PROTEIN DIT1"/>
    <property type="match status" value="1"/>
</dbReference>
<keyword evidence="2" id="KW-1185">Reference proteome</keyword>
<gene>
    <name evidence="1" type="ORF">K469DRAFT_581990</name>
</gene>
<dbReference type="EMBL" id="ML994641">
    <property type="protein sequence ID" value="KAF2183622.1"/>
    <property type="molecule type" value="Genomic_DNA"/>
</dbReference>
<proteinExistence type="predicted"/>
<reference evidence="1" key="1">
    <citation type="journal article" date="2020" name="Stud. Mycol.">
        <title>101 Dothideomycetes genomes: a test case for predicting lifestyles and emergence of pathogens.</title>
        <authorList>
            <person name="Haridas S."/>
            <person name="Albert R."/>
            <person name="Binder M."/>
            <person name="Bloem J."/>
            <person name="Labutti K."/>
            <person name="Salamov A."/>
            <person name="Andreopoulos B."/>
            <person name="Baker S."/>
            <person name="Barry K."/>
            <person name="Bills G."/>
            <person name="Bluhm B."/>
            <person name="Cannon C."/>
            <person name="Castanera R."/>
            <person name="Culley D."/>
            <person name="Daum C."/>
            <person name="Ezra D."/>
            <person name="Gonzalez J."/>
            <person name="Henrissat B."/>
            <person name="Kuo A."/>
            <person name="Liang C."/>
            <person name="Lipzen A."/>
            <person name="Lutzoni F."/>
            <person name="Magnuson J."/>
            <person name="Mondo S."/>
            <person name="Nolan M."/>
            <person name="Ohm R."/>
            <person name="Pangilinan J."/>
            <person name="Park H.-J."/>
            <person name="Ramirez L."/>
            <person name="Alfaro M."/>
            <person name="Sun H."/>
            <person name="Tritt A."/>
            <person name="Yoshinaga Y."/>
            <person name="Zwiers L.-H."/>
            <person name="Turgeon B."/>
            <person name="Goodwin S."/>
            <person name="Spatafora J."/>
            <person name="Crous P."/>
            <person name="Grigoriev I."/>
        </authorList>
    </citation>
    <scope>NUCLEOTIDE SEQUENCE</scope>
    <source>
        <strain evidence="1">CBS 207.26</strain>
    </source>
</reference>
<organism evidence="1 2">
    <name type="scientific">Zopfia rhizophila CBS 207.26</name>
    <dbReference type="NCBI Taxonomy" id="1314779"/>
    <lineage>
        <taxon>Eukaryota</taxon>
        <taxon>Fungi</taxon>
        <taxon>Dikarya</taxon>
        <taxon>Ascomycota</taxon>
        <taxon>Pezizomycotina</taxon>
        <taxon>Dothideomycetes</taxon>
        <taxon>Dothideomycetes incertae sedis</taxon>
        <taxon>Zopfiaceae</taxon>
        <taxon>Zopfia</taxon>
    </lineage>
</organism>
<protein>
    <submittedName>
        <fullName evidence="1">Uncharacterized protein</fullName>
    </submittedName>
</protein>
<dbReference type="OrthoDB" id="429813at2759"/>
<evidence type="ECO:0000313" key="2">
    <source>
        <dbReference type="Proteomes" id="UP000800200"/>
    </source>
</evidence>
<name>A0A6A6DZ19_9PEZI</name>
<dbReference type="Pfam" id="PF05141">
    <property type="entry name" value="DIT1_PvcA"/>
    <property type="match status" value="1"/>
</dbReference>
<feature type="non-terminal residue" evidence="1">
    <location>
        <position position="1"/>
    </location>
</feature>
<dbReference type="Proteomes" id="UP000800200">
    <property type="component" value="Unassembled WGS sequence"/>
</dbReference>